<comment type="cofactor">
    <cofactor evidence="1">
        <name>FAD</name>
        <dbReference type="ChEBI" id="CHEBI:57692"/>
    </cofactor>
</comment>
<dbReference type="PANTHER" id="PTHR43716:SF1">
    <property type="entry name" value="D-2-HYDROXYGLUTARATE DEHYDROGENASE, MITOCHONDRIAL"/>
    <property type="match status" value="1"/>
</dbReference>
<evidence type="ECO:0000256" key="2">
    <source>
        <dbReference type="ARBA" id="ARBA00008000"/>
    </source>
</evidence>
<evidence type="ECO:0000256" key="1">
    <source>
        <dbReference type="ARBA" id="ARBA00001974"/>
    </source>
</evidence>
<comment type="similarity">
    <text evidence="2">Belongs to the FAD-binding oxidoreductase/transferase type 4 family.</text>
</comment>
<proteinExistence type="inferred from homology"/>
<evidence type="ECO:0000313" key="8">
    <source>
        <dbReference type="Proteomes" id="UP001165395"/>
    </source>
</evidence>
<dbReference type="InterPro" id="IPR016171">
    <property type="entry name" value="Vanillyl_alc_oxidase_C-sub2"/>
</dbReference>
<evidence type="ECO:0000256" key="4">
    <source>
        <dbReference type="ARBA" id="ARBA00022827"/>
    </source>
</evidence>
<comment type="caution">
    <text evidence="7">The sequence shown here is derived from an EMBL/GenBank/DDBJ whole genome shotgun (WGS) entry which is preliminary data.</text>
</comment>
<accession>A0ABS8D7T2</accession>
<dbReference type="InterPro" id="IPR016169">
    <property type="entry name" value="FAD-bd_PCMH_sub2"/>
</dbReference>
<name>A0ABS8D7T2_9NEIS</name>
<evidence type="ECO:0000259" key="6">
    <source>
        <dbReference type="PROSITE" id="PS51387"/>
    </source>
</evidence>
<dbReference type="RefSeq" id="WP_227180822.1">
    <property type="nucleotide sequence ID" value="NZ_JAJBZT010000005.1"/>
</dbReference>
<feature type="domain" description="FAD-binding PCMH-type" evidence="6">
    <location>
        <begin position="34"/>
        <end position="213"/>
    </location>
</feature>
<dbReference type="InterPro" id="IPR006094">
    <property type="entry name" value="Oxid_FAD_bind_N"/>
</dbReference>
<gene>
    <name evidence="7" type="ORF">LIN78_10865</name>
</gene>
<dbReference type="Gene3D" id="3.30.465.10">
    <property type="match status" value="1"/>
</dbReference>
<dbReference type="Gene3D" id="3.30.70.2190">
    <property type="match status" value="1"/>
</dbReference>
<protein>
    <submittedName>
        <fullName evidence="7">FAD-binding oxidoreductase</fullName>
    </submittedName>
</protein>
<dbReference type="InterPro" id="IPR016166">
    <property type="entry name" value="FAD-bd_PCMH"/>
</dbReference>
<evidence type="ECO:0000313" key="7">
    <source>
        <dbReference type="EMBL" id="MCB6184046.1"/>
    </source>
</evidence>
<dbReference type="InterPro" id="IPR036318">
    <property type="entry name" value="FAD-bd_PCMH-like_sf"/>
</dbReference>
<dbReference type="Gene3D" id="3.30.70.2740">
    <property type="match status" value="1"/>
</dbReference>
<dbReference type="PANTHER" id="PTHR43716">
    <property type="entry name" value="D-2-HYDROXYGLUTARATE DEHYDROGENASE, MITOCHONDRIAL"/>
    <property type="match status" value="1"/>
</dbReference>
<dbReference type="InterPro" id="IPR004113">
    <property type="entry name" value="FAD-bd_oxidored_4_C"/>
</dbReference>
<dbReference type="Proteomes" id="UP001165395">
    <property type="component" value="Unassembled WGS sequence"/>
</dbReference>
<dbReference type="InterPro" id="IPR016164">
    <property type="entry name" value="FAD-linked_Oxase-like_C"/>
</dbReference>
<evidence type="ECO:0000256" key="5">
    <source>
        <dbReference type="ARBA" id="ARBA00023002"/>
    </source>
</evidence>
<dbReference type="Pfam" id="PF01565">
    <property type="entry name" value="FAD_binding_4"/>
    <property type="match status" value="1"/>
</dbReference>
<dbReference type="PROSITE" id="PS51387">
    <property type="entry name" value="FAD_PCMH"/>
    <property type="match status" value="1"/>
</dbReference>
<sequence length="460" mass="49583">MNLLAELSALLTPNELLQGKDIPERYYTPYAESPLAAPLAVARPDTLEKLVSTLAIAHQSACPVIPQGGFTGLAGGANPSPNSLVVAMERYCGIEEIDTAGATVTVRAGTPLSIVQAAVAEQGFTLGIDLGARDSCQIGGLIATNAGGNRAIRYGVMRDQVLGLEVILPDGTLVSSLNRMLKNNAGLDIKQLFIGSEGTLGLITRAVIKLYPALHTPVTCLLSVANAENVTALWRAARTHLPDLLSFEVMWPDFYQFMSSRMPDTPFPLPAEDSFKVLLEYASPIQTAEDLQSALTDTLGAWLESGLINDATIASNLDQARQLWHIREGLPMDNLPALLNFDVSLPIADIDPFVQRCTSQLLNTWPSVICLPFGHLGDSNLHLGISLNQETPNEAAQMAVCELVYRLIGEMGGTISAEHGIGRYKKAYLHHSRHAPEISLMQQFKQLLDPSGRMNPGCVL</sequence>
<dbReference type="SUPFAM" id="SSF56176">
    <property type="entry name" value="FAD-binding/transporter-associated domain-like"/>
    <property type="match status" value="1"/>
</dbReference>
<dbReference type="Pfam" id="PF02913">
    <property type="entry name" value="FAD-oxidase_C"/>
    <property type="match status" value="1"/>
</dbReference>
<keyword evidence="5" id="KW-0560">Oxidoreductase</keyword>
<reference evidence="7" key="1">
    <citation type="submission" date="2021-10" db="EMBL/GenBank/DDBJ databases">
        <title>The complete genome sequence of Leeia sp. TBRC 13508.</title>
        <authorList>
            <person name="Charoenyingcharoen P."/>
            <person name="Yukphan P."/>
        </authorList>
    </citation>
    <scope>NUCLEOTIDE SEQUENCE</scope>
    <source>
        <strain evidence="7">TBRC 13508</strain>
    </source>
</reference>
<dbReference type="EMBL" id="JAJBZT010000005">
    <property type="protein sequence ID" value="MCB6184046.1"/>
    <property type="molecule type" value="Genomic_DNA"/>
</dbReference>
<dbReference type="InterPro" id="IPR016167">
    <property type="entry name" value="FAD-bd_PCMH_sub1"/>
</dbReference>
<dbReference type="SUPFAM" id="SSF55103">
    <property type="entry name" value="FAD-linked oxidases, C-terminal domain"/>
    <property type="match status" value="1"/>
</dbReference>
<keyword evidence="4" id="KW-0274">FAD</keyword>
<organism evidence="7 8">
    <name type="scientific">Leeia speluncae</name>
    <dbReference type="NCBI Taxonomy" id="2884804"/>
    <lineage>
        <taxon>Bacteria</taxon>
        <taxon>Pseudomonadati</taxon>
        <taxon>Pseudomonadota</taxon>
        <taxon>Betaproteobacteria</taxon>
        <taxon>Neisseriales</taxon>
        <taxon>Leeiaceae</taxon>
        <taxon>Leeia</taxon>
    </lineage>
</organism>
<keyword evidence="3" id="KW-0285">Flavoprotein</keyword>
<dbReference type="InterPro" id="IPR051264">
    <property type="entry name" value="FAD-oxidored/transferase_4"/>
</dbReference>
<dbReference type="Gene3D" id="3.30.43.10">
    <property type="entry name" value="Uridine Diphospho-n-acetylenolpyruvylglucosamine Reductase, domain 2"/>
    <property type="match status" value="1"/>
</dbReference>
<evidence type="ECO:0000256" key="3">
    <source>
        <dbReference type="ARBA" id="ARBA00022630"/>
    </source>
</evidence>
<keyword evidence="8" id="KW-1185">Reference proteome</keyword>
<dbReference type="Gene3D" id="1.10.45.10">
    <property type="entry name" value="Vanillyl-alcohol Oxidase, Chain A, domain 4"/>
    <property type="match status" value="1"/>
</dbReference>